<reference evidence="1" key="1">
    <citation type="journal article" date="2014" name="Front. Microbiol.">
        <title>High frequency of phylogenetically diverse reductive dehalogenase-homologous genes in deep subseafloor sedimentary metagenomes.</title>
        <authorList>
            <person name="Kawai M."/>
            <person name="Futagami T."/>
            <person name="Toyoda A."/>
            <person name="Takaki Y."/>
            <person name="Nishi S."/>
            <person name="Hori S."/>
            <person name="Arai W."/>
            <person name="Tsubouchi T."/>
            <person name="Morono Y."/>
            <person name="Uchiyama I."/>
            <person name="Ito T."/>
            <person name="Fujiyama A."/>
            <person name="Inagaki F."/>
            <person name="Takami H."/>
        </authorList>
    </citation>
    <scope>NUCLEOTIDE SEQUENCE</scope>
    <source>
        <strain evidence="1">Expedition CK06-06</strain>
    </source>
</reference>
<feature type="non-terminal residue" evidence="1">
    <location>
        <position position="1"/>
    </location>
</feature>
<feature type="non-terminal residue" evidence="1">
    <location>
        <position position="133"/>
    </location>
</feature>
<comment type="caution">
    <text evidence="1">The sequence shown here is derived from an EMBL/GenBank/DDBJ whole genome shotgun (WGS) entry which is preliminary data.</text>
</comment>
<dbReference type="AlphaFoldDB" id="X1Q6S8"/>
<dbReference type="EMBL" id="BARV01042169">
    <property type="protein sequence ID" value="GAI46780.1"/>
    <property type="molecule type" value="Genomic_DNA"/>
</dbReference>
<protein>
    <submittedName>
        <fullName evidence="1">Uncharacterized protein</fullName>
    </submittedName>
</protein>
<evidence type="ECO:0000313" key="1">
    <source>
        <dbReference type="EMBL" id="GAI46780.1"/>
    </source>
</evidence>
<accession>X1Q6S8</accession>
<name>X1Q6S8_9ZZZZ</name>
<sequence>FHDHEFETFFYEGVWRVQGKQGGPLEVYNGGFTDVEALASLRGGLRYVTKYLTKIHRVLGASQGGGGDVEAPIQSFVEASSHGDFSMALMWLFRKRAYSISGSFIDLIRDLHNSKSREVDVHGQVDLWGEAVW</sequence>
<organism evidence="1">
    <name type="scientific">marine sediment metagenome</name>
    <dbReference type="NCBI Taxonomy" id="412755"/>
    <lineage>
        <taxon>unclassified sequences</taxon>
        <taxon>metagenomes</taxon>
        <taxon>ecological metagenomes</taxon>
    </lineage>
</organism>
<proteinExistence type="predicted"/>
<gene>
    <name evidence="1" type="ORF">S06H3_63536</name>
</gene>